<keyword evidence="8" id="KW-1185">Reference proteome</keyword>
<dbReference type="InterPro" id="IPR036259">
    <property type="entry name" value="MFS_trans_sf"/>
</dbReference>
<evidence type="ECO:0000256" key="5">
    <source>
        <dbReference type="SAM" id="Phobius"/>
    </source>
</evidence>
<accession>A0A0D2FUP2</accession>
<evidence type="ECO:0000313" key="8">
    <source>
        <dbReference type="Proteomes" id="UP000054266"/>
    </source>
</evidence>
<dbReference type="GO" id="GO:0022857">
    <property type="term" value="F:transmembrane transporter activity"/>
    <property type="evidence" value="ECO:0007669"/>
    <property type="project" value="InterPro"/>
</dbReference>
<dbReference type="PANTHER" id="PTHR23502">
    <property type="entry name" value="MAJOR FACILITATOR SUPERFAMILY"/>
    <property type="match status" value="1"/>
</dbReference>
<organism evidence="7 8">
    <name type="scientific">Phialophora macrospora</name>
    <dbReference type="NCBI Taxonomy" id="1851006"/>
    <lineage>
        <taxon>Eukaryota</taxon>
        <taxon>Fungi</taxon>
        <taxon>Dikarya</taxon>
        <taxon>Ascomycota</taxon>
        <taxon>Pezizomycotina</taxon>
        <taxon>Eurotiomycetes</taxon>
        <taxon>Chaetothyriomycetidae</taxon>
        <taxon>Chaetothyriales</taxon>
        <taxon>Herpotrichiellaceae</taxon>
        <taxon>Phialophora</taxon>
    </lineage>
</organism>
<keyword evidence="3 5" id="KW-1133">Transmembrane helix</keyword>
<dbReference type="Pfam" id="PF07690">
    <property type="entry name" value="MFS_1"/>
    <property type="match status" value="1"/>
</dbReference>
<feature type="transmembrane region" description="Helical" evidence="5">
    <location>
        <begin position="44"/>
        <end position="63"/>
    </location>
</feature>
<feature type="transmembrane region" description="Helical" evidence="5">
    <location>
        <begin position="174"/>
        <end position="194"/>
    </location>
</feature>
<feature type="transmembrane region" description="Helical" evidence="5">
    <location>
        <begin position="200"/>
        <end position="220"/>
    </location>
</feature>
<sequence length="495" mass="53561">MAVSDSIISAEKIAGEEVHLEDLGHETFSDDVHDPLNWPTTQKLTVLAVLCVWMYVGTANIVINGPAFPAITQEFQISFTTASYLIAGSSLAYGSSSLIWVGVANRYGVRLTFVLCALAGGLVSIWGAKATTFSNLLAARIVASAFVASPEVLAPQVIGDVFHLKYRARAVTTLLVFEGVGFPMGPLIGAYIYSDHGWRWTEWIMVILLLATAVLLFLFFPETQYTASTTANKTKRTYIDGLRFWRVSGGGTAKVHSLVSALLYPFPYILHPVVMMITFWGSVMVMVTNYVMTVSTFAFSQVYGFSVKATGTSYVAPLIGILVAVVVSGYMADWYEMRNLRMAAKSGVKPHPETRFVLLLITGSIGVAGTALFGACLGDKCHWIGAMAGSFGCLFSFVAGLSILYAYLMDVYEARTDAVLVMFNGIKNIAGFGITYAVFPWTAASGFTVPHVVLAMILLAAHLIVGAFYFIGPGVRKWTAAKFVTGRASKHGDTF</sequence>
<dbReference type="Proteomes" id="UP000054266">
    <property type="component" value="Unassembled WGS sequence"/>
</dbReference>
<evidence type="ECO:0000256" key="3">
    <source>
        <dbReference type="ARBA" id="ARBA00022989"/>
    </source>
</evidence>
<dbReference type="EMBL" id="KN846956">
    <property type="protein sequence ID" value="KIW72123.1"/>
    <property type="molecule type" value="Genomic_DNA"/>
</dbReference>
<keyword evidence="4 5" id="KW-0472">Membrane</keyword>
<feature type="transmembrane region" description="Helical" evidence="5">
    <location>
        <begin position="84"/>
        <end position="103"/>
    </location>
</feature>
<proteinExistence type="predicted"/>
<feature type="transmembrane region" description="Helical" evidence="5">
    <location>
        <begin position="268"/>
        <end position="292"/>
    </location>
</feature>
<dbReference type="SUPFAM" id="SSF103473">
    <property type="entry name" value="MFS general substrate transporter"/>
    <property type="match status" value="1"/>
</dbReference>
<dbReference type="Gene3D" id="1.20.1250.20">
    <property type="entry name" value="MFS general substrate transporter like domains"/>
    <property type="match status" value="1"/>
</dbReference>
<evidence type="ECO:0000256" key="2">
    <source>
        <dbReference type="ARBA" id="ARBA00022692"/>
    </source>
</evidence>
<dbReference type="PROSITE" id="PS50850">
    <property type="entry name" value="MFS"/>
    <property type="match status" value="1"/>
</dbReference>
<name>A0A0D2FUP2_9EURO</name>
<evidence type="ECO:0000256" key="1">
    <source>
        <dbReference type="ARBA" id="ARBA00004141"/>
    </source>
</evidence>
<evidence type="ECO:0000259" key="6">
    <source>
        <dbReference type="PROSITE" id="PS50850"/>
    </source>
</evidence>
<evidence type="ECO:0000313" key="7">
    <source>
        <dbReference type="EMBL" id="KIW72123.1"/>
    </source>
</evidence>
<evidence type="ECO:0000256" key="4">
    <source>
        <dbReference type="ARBA" id="ARBA00023136"/>
    </source>
</evidence>
<feature type="transmembrane region" description="Helical" evidence="5">
    <location>
        <begin position="109"/>
        <end position="128"/>
    </location>
</feature>
<keyword evidence="2 5" id="KW-0812">Transmembrane</keyword>
<feature type="transmembrane region" description="Helical" evidence="5">
    <location>
        <begin position="312"/>
        <end position="335"/>
    </location>
</feature>
<feature type="transmembrane region" description="Helical" evidence="5">
    <location>
        <begin position="356"/>
        <end position="377"/>
    </location>
</feature>
<feature type="transmembrane region" description="Helical" evidence="5">
    <location>
        <begin position="451"/>
        <end position="472"/>
    </location>
</feature>
<dbReference type="PANTHER" id="PTHR23502:SF34">
    <property type="entry name" value="PROTEIN HOL1"/>
    <property type="match status" value="1"/>
</dbReference>
<dbReference type="AlphaFoldDB" id="A0A0D2FUP2"/>
<dbReference type="InterPro" id="IPR011701">
    <property type="entry name" value="MFS"/>
</dbReference>
<dbReference type="HOGENOM" id="CLU_008455_13_0_1"/>
<comment type="subcellular location">
    <subcellularLocation>
        <location evidence="1">Membrane</location>
        <topology evidence="1">Multi-pass membrane protein</topology>
    </subcellularLocation>
</comment>
<dbReference type="GO" id="GO:0005886">
    <property type="term" value="C:plasma membrane"/>
    <property type="evidence" value="ECO:0007669"/>
    <property type="project" value="TreeGrafter"/>
</dbReference>
<dbReference type="InterPro" id="IPR020846">
    <property type="entry name" value="MFS_dom"/>
</dbReference>
<protein>
    <recommendedName>
        <fullName evidence="6">Major facilitator superfamily (MFS) profile domain-containing protein</fullName>
    </recommendedName>
</protein>
<feature type="transmembrane region" description="Helical" evidence="5">
    <location>
        <begin position="419"/>
        <end position="439"/>
    </location>
</feature>
<gene>
    <name evidence="7" type="ORF">PV04_00343</name>
</gene>
<feature type="domain" description="Major facilitator superfamily (MFS) profile" evidence="6">
    <location>
        <begin position="45"/>
        <end position="476"/>
    </location>
</feature>
<dbReference type="STRING" id="5601.A0A0D2FUP2"/>
<feature type="transmembrane region" description="Helical" evidence="5">
    <location>
        <begin position="383"/>
        <end position="407"/>
    </location>
</feature>
<reference evidence="7 8" key="1">
    <citation type="submission" date="2015-01" db="EMBL/GenBank/DDBJ databases">
        <title>The Genome Sequence of Capronia semiimmersa CBS27337.</title>
        <authorList>
            <consortium name="The Broad Institute Genomics Platform"/>
            <person name="Cuomo C."/>
            <person name="de Hoog S."/>
            <person name="Gorbushina A."/>
            <person name="Stielow B."/>
            <person name="Teixiera M."/>
            <person name="Abouelleil A."/>
            <person name="Chapman S.B."/>
            <person name="Priest M."/>
            <person name="Young S.K."/>
            <person name="Wortman J."/>
            <person name="Nusbaum C."/>
            <person name="Birren B."/>
        </authorList>
    </citation>
    <scope>NUCLEOTIDE SEQUENCE [LARGE SCALE GENOMIC DNA]</scope>
    <source>
        <strain evidence="7 8">CBS 27337</strain>
    </source>
</reference>